<dbReference type="EMBL" id="SPRX01000061">
    <property type="protein sequence ID" value="TIC62782.1"/>
    <property type="molecule type" value="Genomic_DNA"/>
</dbReference>
<comment type="caution">
    <text evidence="3">The sequence shown here is derived from an EMBL/GenBank/DDBJ whole genome shotgun (WGS) entry which is preliminary data.</text>
</comment>
<feature type="compositionally biased region" description="Polar residues" evidence="2">
    <location>
        <begin position="1"/>
        <end position="11"/>
    </location>
</feature>
<reference evidence="3 4" key="1">
    <citation type="submission" date="2019-03" db="EMBL/GenBank/DDBJ databases">
        <title>Sequencing 25 genomes of Wallemia mellicola.</title>
        <authorList>
            <person name="Gostincar C."/>
        </authorList>
    </citation>
    <scope>NUCLEOTIDE SEQUENCE [LARGE SCALE GENOMIC DNA]</scope>
    <source>
        <strain evidence="3 4">EXF-757</strain>
    </source>
</reference>
<protein>
    <submittedName>
        <fullName evidence="3">Uncharacterized protein</fullName>
    </submittedName>
</protein>
<sequence length="300" mass="33890">MDSKISRNQSEGSHKRDGVFGRLSSFPFEESSGIETSMIGKKPNFIAPKFEREYDYQSTAIEEEWDELARAKAELKKREAEIAKLTETLSLSSATVSSKNSVYSENSDHSGRSRRSSKMTQHSAPVIVQAVRKVDTGGGMWGFEAPNTLPVLMPNGEIVYPRKPRPKMPRSERLRREKEAAEKQEREKVLEEQFKKNTKAREMNDAKALETLEKSILTERNRSQSVSGMPFKQQHQAALHKSKSSPPDQISADNDIAEYQLARQKAFPIPEPSFDDGISLAEDHKCSPFAVSNLKKLFKK</sequence>
<organism evidence="3 4">
    <name type="scientific">Wallemia mellicola</name>
    <dbReference type="NCBI Taxonomy" id="1708541"/>
    <lineage>
        <taxon>Eukaryota</taxon>
        <taxon>Fungi</taxon>
        <taxon>Dikarya</taxon>
        <taxon>Basidiomycota</taxon>
        <taxon>Wallemiomycotina</taxon>
        <taxon>Wallemiomycetes</taxon>
        <taxon>Wallemiales</taxon>
        <taxon>Wallemiaceae</taxon>
        <taxon>Wallemia</taxon>
    </lineage>
</organism>
<evidence type="ECO:0000256" key="1">
    <source>
        <dbReference type="SAM" id="Coils"/>
    </source>
</evidence>
<feature type="coiled-coil region" evidence="1">
    <location>
        <begin position="61"/>
        <end position="88"/>
    </location>
</feature>
<name>A0A4T0LPF2_9BASI</name>
<accession>A0A4T0LPF2</accession>
<gene>
    <name evidence="3" type="ORF">E3Q01_03740</name>
</gene>
<feature type="compositionally biased region" description="Polar residues" evidence="2">
    <location>
        <begin position="90"/>
        <end position="105"/>
    </location>
</feature>
<feature type="compositionally biased region" description="Basic and acidic residues" evidence="2">
    <location>
        <begin position="169"/>
        <end position="222"/>
    </location>
</feature>
<feature type="region of interest" description="Disordered" evidence="2">
    <location>
        <begin position="152"/>
        <end position="255"/>
    </location>
</feature>
<evidence type="ECO:0000256" key="2">
    <source>
        <dbReference type="SAM" id="MobiDB-lite"/>
    </source>
</evidence>
<feature type="region of interest" description="Disordered" evidence="2">
    <location>
        <begin position="90"/>
        <end position="125"/>
    </location>
</feature>
<proteinExistence type="predicted"/>
<feature type="region of interest" description="Disordered" evidence="2">
    <location>
        <begin position="1"/>
        <end position="24"/>
    </location>
</feature>
<dbReference type="Proteomes" id="UP000310708">
    <property type="component" value="Unassembled WGS sequence"/>
</dbReference>
<evidence type="ECO:0000313" key="3">
    <source>
        <dbReference type="EMBL" id="TIC62782.1"/>
    </source>
</evidence>
<dbReference type="AlphaFoldDB" id="A0A4T0LPF2"/>
<evidence type="ECO:0000313" key="4">
    <source>
        <dbReference type="Proteomes" id="UP000310708"/>
    </source>
</evidence>
<keyword evidence="1" id="KW-0175">Coiled coil</keyword>